<dbReference type="PANTHER" id="PTHR22726">
    <property type="entry name" value="METALLOENDOPEPTIDASE OMA1"/>
    <property type="match status" value="1"/>
</dbReference>
<reference evidence="8 9" key="1">
    <citation type="submission" date="2020-04" db="EMBL/GenBank/DDBJ databases">
        <title>Novosphingobium sp. TW-4 isolated from soil.</title>
        <authorList>
            <person name="Dahal R.H."/>
            <person name="Chaudhary D.K."/>
        </authorList>
    </citation>
    <scope>NUCLEOTIDE SEQUENCE [LARGE SCALE GENOMIC DNA]</scope>
    <source>
        <strain evidence="8 9">TW-4</strain>
    </source>
</reference>
<dbReference type="SUPFAM" id="SSF48452">
    <property type="entry name" value="TPR-like"/>
    <property type="match status" value="1"/>
</dbReference>
<gene>
    <name evidence="8" type="ORF">HHL27_16725</name>
</gene>
<protein>
    <submittedName>
        <fullName evidence="8">M48 family metalloprotease</fullName>
    </submittedName>
</protein>
<dbReference type="InterPro" id="IPR011990">
    <property type="entry name" value="TPR-like_helical_dom_sf"/>
</dbReference>
<keyword evidence="3" id="KW-0479">Metal-binding</keyword>
<dbReference type="GO" id="GO:0004222">
    <property type="term" value="F:metalloendopeptidase activity"/>
    <property type="evidence" value="ECO:0007669"/>
    <property type="project" value="InterPro"/>
</dbReference>
<evidence type="ECO:0000313" key="8">
    <source>
        <dbReference type="EMBL" id="NML95321.1"/>
    </source>
</evidence>
<dbReference type="InterPro" id="IPR051156">
    <property type="entry name" value="Mito/Outer_Membr_Metalloprot"/>
</dbReference>
<comment type="cofactor">
    <cofactor evidence="1">
        <name>Zn(2+)</name>
        <dbReference type="ChEBI" id="CHEBI:29105"/>
    </cofactor>
</comment>
<dbReference type="GO" id="GO:0016020">
    <property type="term" value="C:membrane"/>
    <property type="evidence" value="ECO:0007669"/>
    <property type="project" value="TreeGrafter"/>
</dbReference>
<evidence type="ECO:0000256" key="3">
    <source>
        <dbReference type="ARBA" id="ARBA00022723"/>
    </source>
</evidence>
<accession>A0A7Y0BRM6</accession>
<dbReference type="EMBL" id="JABBGM010000009">
    <property type="protein sequence ID" value="NML95321.1"/>
    <property type="molecule type" value="Genomic_DNA"/>
</dbReference>
<keyword evidence="9" id="KW-1185">Reference proteome</keyword>
<name>A0A7Y0BRM6_9SPHN</name>
<proteinExistence type="predicted"/>
<dbReference type="CDD" id="cd07324">
    <property type="entry name" value="M48C_Oma1-like"/>
    <property type="match status" value="1"/>
</dbReference>
<keyword evidence="4" id="KW-0378">Hydrolase</keyword>
<dbReference type="GO" id="GO:0046872">
    <property type="term" value="F:metal ion binding"/>
    <property type="evidence" value="ECO:0007669"/>
    <property type="project" value="UniProtKB-KW"/>
</dbReference>
<sequence length="480" mass="51618">MPSPPFSTRSPHLPLHLRFRRRVDSVAAVKPSLLSRLAAVLAAVALTIQPVAAQSVLRDAETEALFRDMSAPIIAAAGLDPKNVDIVLLNDGTINAFVAGGQAVYIHSGLIGAADHVSEVQGVIAHELGHITGGHVISDAGVKPATNITLLSLLLGAAAAVAGAGDAGMGIFMAGQQAALGKYLAFSRSQESSADAAGAQYLSKAGISGRGSLDFFKKLQNQEFRYGFKRDADAEFYSTHPMTSDRLTTLQDTYEKDPAWNKPEDAALQARFLRVKAKLYGYLAEPASTLAAYPEYLTDGPAHYARAYAFHKEAFLDKALAETDALLQQTPNDPYALELKGQILLESGKPADALDPLRRATQLSDNAPLIATTFGHALLATEDKANFAEAEKVLRNAVARDRENPFAWYQLGVVYEARGDTARARLASAEQQLMELQLPEAVRSAEAAEMGLPKGSPDWLRAQDIAMSARAMIERQRKKK</sequence>
<keyword evidence="5" id="KW-0862">Zinc</keyword>
<evidence type="ECO:0000256" key="4">
    <source>
        <dbReference type="ARBA" id="ARBA00022801"/>
    </source>
</evidence>
<evidence type="ECO:0000256" key="2">
    <source>
        <dbReference type="ARBA" id="ARBA00022670"/>
    </source>
</evidence>
<dbReference type="Gene3D" id="3.30.2010.10">
    <property type="entry name" value="Metalloproteases ('zincins'), catalytic domain"/>
    <property type="match status" value="1"/>
</dbReference>
<keyword evidence="6 8" id="KW-0482">Metalloprotease</keyword>
<dbReference type="Pfam" id="PF01435">
    <property type="entry name" value="Peptidase_M48"/>
    <property type="match status" value="1"/>
</dbReference>
<evidence type="ECO:0000256" key="5">
    <source>
        <dbReference type="ARBA" id="ARBA00022833"/>
    </source>
</evidence>
<dbReference type="PANTHER" id="PTHR22726:SF1">
    <property type="entry name" value="METALLOENDOPEPTIDASE OMA1, MITOCHONDRIAL"/>
    <property type="match status" value="1"/>
</dbReference>
<evidence type="ECO:0000256" key="1">
    <source>
        <dbReference type="ARBA" id="ARBA00001947"/>
    </source>
</evidence>
<dbReference type="InterPro" id="IPR001915">
    <property type="entry name" value="Peptidase_M48"/>
</dbReference>
<organism evidence="8 9">
    <name type="scientific">Novosphingobium olei</name>
    <dbReference type="NCBI Taxonomy" id="2728851"/>
    <lineage>
        <taxon>Bacteria</taxon>
        <taxon>Pseudomonadati</taxon>
        <taxon>Pseudomonadota</taxon>
        <taxon>Alphaproteobacteria</taxon>
        <taxon>Sphingomonadales</taxon>
        <taxon>Sphingomonadaceae</taxon>
        <taxon>Novosphingobium</taxon>
    </lineage>
</organism>
<comment type="caution">
    <text evidence="8">The sequence shown here is derived from an EMBL/GenBank/DDBJ whole genome shotgun (WGS) entry which is preliminary data.</text>
</comment>
<dbReference type="GO" id="GO:0051603">
    <property type="term" value="P:proteolysis involved in protein catabolic process"/>
    <property type="evidence" value="ECO:0007669"/>
    <property type="project" value="TreeGrafter"/>
</dbReference>
<keyword evidence="2 8" id="KW-0645">Protease</keyword>
<evidence type="ECO:0000259" key="7">
    <source>
        <dbReference type="Pfam" id="PF01435"/>
    </source>
</evidence>
<dbReference type="Gene3D" id="1.25.40.10">
    <property type="entry name" value="Tetratricopeptide repeat domain"/>
    <property type="match status" value="2"/>
</dbReference>
<dbReference type="AlphaFoldDB" id="A0A7Y0BRM6"/>
<dbReference type="Proteomes" id="UP000583556">
    <property type="component" value="Unassembled WGS sequence"/>
</dbReference>
<feature type="domain" description="Peptidase M48" evidence="7">
    <location>
        <begin position="71"/>
        <end position="252"/>
    </location>
</feature>
<evidence type="ECO:0000256" key="6">
    <source>
        <dbReference type="ARBA" id="ARBA00023049"/>
    </source>
</evidence>
<evidence type="ECO:0000313" key="9">
    <source>
        <dbReference type="Proteomes" id="UP000583556"/>
    </source>
</evidence>